<accession>A0A2M8PFG4</accession>
<evidence type="ECO:0000313" key="1">
    <source>
        <dbReference type="EMBL" id="PJF36287.1"/>
    </source>
</evidence>
<dbReference type="InterPro" id="IPR004378">
    <property type="entry name" value="F420H2_quin_Rdtase"/>
</dbReference>
<dbReference type="Proteomes" id="UP000229681">
    <property type="component" value="Unassembled WGS sequence"/>
</dbReference>
<dbReference type="AlphaFoldDB" id="A0A2M8PFG4"/>
<organism evidence="1 2">
    <name type="scientific">Candidatus Thermofonsia Clade 1 bacterium</name>
    <dbReference type="NCBI Taxonomy" id="2364210"/>
    <lineage>
        <taxon>Bacteria</taxon>
        <taxon>Bacillati</taxon>
        <taxon>Chloroflexota</taxon>
        <taxon>Candidatus Thermofontia</taxon>
        <taxon>Candidatus Thermofonsia Clade 1</taxon>
    </lineage>
</organism>
<evidence type="ECO:0000313" key="2">
    <source>
        <dbReference type="Proteomes" id="UP000229681"/>
    </source>
</evidence>
<name>A0A2M8PFG4_9CHLR</name>
<gene>
    <name evidence="1" type="ORF">CUN49_06195</name>
</gene>
<protein>
    <recommendedName>
        <fullName evidence="3">Nitroreductase family deazaflavin-dependent oxidoreductase</fullName>
    </recommendedName>
</protein>
<reference evidence="1 2" key="1">
    <citation type="submission" date="2017-11" db="EMBL/GenBank/DDBJ databases">
        <title>Evolution of Phototrophy in the Chloroflexi Phylum Driven by Horizontal Gene Transfer.</title>
        <authorList>
            <person name="Ward L.M."/>
            <person name="Hemp J."/>
            <person name="Shih P.M."/>
            <person name="Mcglynn S.E."/>
            <person name="Fischer W."/>
        </authorList>
    </citation>
    <scope>NUCLEOTIDE SEQUENCE [LARGE SCALE GENOMIC DNA]</scope>
    <source>
        <strain evidence="1">JP3_13</strain>
    </source>
</reference>
<sequence length="115" mass="13191">MCLMSDEIFLYLTTIGHKSGLPHQIEIWFVQHGGRYYMVAERREQAHWVQNILRRPQVQFSLGRRNAPTAVLPLAWAQARLVPADEPVAAEVHALMDAKYAWSDGLIVELQPIEQ</sequence>
<dbReference type="Pfam" id="PF04075">
    <property type="entry name" value="F420H2_quin_red"/>
    <property type="match status" value="1"/>
</dbReference>
<dbReference type="SUPFAM" id="SSF50475">
    <property type="entry name" value="FMN-binding split barrel"/>
    <property type="match status" value="1"/>
</dbReference>
<dbReference type="EMBL" id="PGTM01000065">
    <property type="protein sequence ID" value="PJF36287.1"/>
    <property type="molecule type" value="Genomic_DNA"/>
</dbReference>
<comment type="caution">
    <text evidence="1">The sequence shown here is derived from an EMBL/GenBank/DDBJ whole genome shotgun (WGS) entry which is preliminary data.</text>
</comment>
<proteinExistence type="predicted"/>
<dbReference type="InterPro" id="IPR012349">
    <property type="entry name" value="Split_barrel_FMN-bd"/>
</dbReference>
<dbReference type="Gene3D" id="2.30.110.10">
    <property type="entry name" value="Electron Transport, Fmn-binding Protein, Chain A"/>
    <property type="match status" value="1"/>
</dbReference>
<dbReference type="GO" id="GO:0016491">
    <property type="term" value="F:oxidoreductase activity"/>
    <property type="evidence" value="ECO:0007669"/>
    <property type="project" value="InterPro"/>
</dbReference>
<evidence type="ECO:0008006" key="3">
    <source>
        <dbReference type="Google" id="ProtNLM"/>
    </source>
</evidence>